<sequence>MEYIEGIELEAAWKMYDDTQKESGINQLRQYMEELREIKSDRIGTIDGSWCDDHYFDYDRGGCGPFNDEAAFNTAIVKALTHENSFSHVVITCDLWLEIMTGTILSSHTTTLHREISSSGGRK</sequence>
<comment type="caution">
    <text evidence="1">The sequence shown here is derived from an EMBL/GenBank/DDBJ whole genome shotgun (WGS) entry which is preliminary data.</text>
</comment>
<keyword evidence="2" id="KW-1185">Reference proteome</keyword>
<dbReference type="RefSeq" id="XP_045961144.1">
    <property type="nucleotide sequence ID" value="XM_046099489.1"/>
</dbReference>
<name>A0A9P8URW4_9PEZI</name>
<dbReference type="Proteomes" id="UP000758603">
    <property type="component" value="Unassembled WGS sequence"/>
</dbReference>
<evidence type="ECO:0000313" key="1">
    <source>
        <dbReference type="EMBL" id="KAH6656910.1"/>
    </source>
</evidence>
<dbReference type="AlphaFoldDB" id="A0A9P8URW4"/>
<evidence type="ECO:0000313" key="2">
    <source>
        <dbReference type="Proteomes" id="UP000758603"/>
    </source>
</evidence>
<gene>
    <name evidence="1" type="ORF">BKA67DRAFT_532152</name>
</gene>
<protein>
    <submittedName>
        <fullName evidence="1">Uncharacterized protein</fullName>
    </submittedName>
</protein>
<organism evidence="1 2">
    <name type="scientific">Truncatella angustata</name>
    <dbReference type="NCBI Taxonomy" id="152316"/>
    <lineage>
        <taxon>Eukaryota</taxon>
        <taxon>Fungi</taxon>
        <taxon>Dikarya</taxon>
        <taxon>Ascomycota</taxon>
        <taxon>Pezizomycotina</taxon>
        <taxon>Sordariomycetes</taxon>
        <taxon>Xylariomycetidae</taxon>
        <taxon>Amphisphaeriales</taxon>
        <taxon>Sporocadaceae</taxon>
        <taxon>Truncatella</taxon>
    </lineage>
</organism>
<accession>A0A9P8URW4</accession>
<proteinExistence type="predicted"/>
<dbReference type="GeneID" id="70128381"/>
<dbReference type="OrthoDB" id="2906425at2759"/>
<dbReference type="EMBL" id="JAGPXC010000002">
    <property type="protein sequence ID" value="KAH6656910.1"/>
    <property type="molecule type" value="Genomic_DNA"/>
</dbReference>
<reference evidence="1" key="1">
    <citation type="journal article" date="2021" name="Nat. Commun.">
        <title>Genetic determinants of endophytism in the Arabidopsis root mycobiome.</title>
        <authorList>
            <person name="Mesny F."/>
            <person name="Miyauchi S."/>
            <person name="Thiergart T."/>
            <person name="Pickel B."/>
            <person name="Atanasova L."/>
            <person name="Karlsson M."/>
            <person name="Huettel B."/>
            <person name="Barry K.W."/>
            <person name="Haridas S."/>
            <person name="Chen C."/>
            <person name="Bauer D."/>
            <person name="Andreopoulos W."/>
            <person name="Pangilinan J."/>
            <person name="LaButti K."/>
            <person name="Riley R."/>
            <person name="Lipzen A."/>
            <person name="Clum A."/>
            <person name="Drula E."/>
            <person name="Henrissat B."/>
            <person name="Kohler A."/>
            <person name="Grigoriev I.V."/>
            <person name="Martin F.M."/>
            <person name="Hacquard S."/>
        </authorList>
    </citation>
    <scope>NUCLEOTIDE SEQUENCE</scope>
    <source>
        <strain evidence="1">MPI-SDFR-AT-0073</strain>
    </source>
</reference>